<sequence>MSLRSTGSDQIPAATLAVARAAFPKGSLAIRVRDALGVLFEDADFAAAFSTRGRPALSPARLALVSILQFGEGLSDRQAAEAVRARIDWKYALGLELTDAGFDYSVLSEFRDRLITGSLEQGLFDTILERADTAGLLRAGGRQRTDSTHVLMATRTMNRLEQVHETTRAALNALAAAAPDWLLTQAEPGWFDRYEARIEDFRLPKNKAERIQLGHEIGADGYGVLRAVYSESAPAWLRDIAAVQNLRHVWIQQYVTIDDHLRWRAPDEQPPGTIRQIPPYDGDARTGTKRDSHWDGYKVHLTETCDTDAPHLITNVITASSPGSDYEATEQVHEALATRELTPAVHLADRGYMSAHNLARADRRGIELLGPMMPDNAWQSAEGNGFAVSDFTIDWDNRVMTCPAGATSLPWVNEVDQGGTPVIRLRFSMRDCKDCPSRDLCTRGAKGRRITLRPREEHEALQRARVRQSTDEWQQRYAHRQGIEGTIAQGVKGFGLRRSRYRGTAKTHLQHLLTAAAINLTRIDAWLMDVPLAPTRTSHSQRSLRRPGCR</sequence>
<dbReference type="PANTHER" id="PTHR35604">
    <property type="entry name" value="TRANSPOSASE INSH FOR INSERTION SEQUENCE ELEMENT IS5A-RELATED"/>
    <property type="match status" value="1"/>
</dbReference>
<dbReference type="RefSeq" id="WP_132617482.1">
    <property type="nucleotide sequence ID" value="NZ_SMKQ01000114.1"/>
</dbReference>
<accession>A0A4R4YET4</accession>
<evidence type="ECO:0000259" key="2">
    <source>
        <dbReference type="Pfam" id="PF05598"/>
    </source>
</evidence>
<evidence type="ECO:0000259" key="3">
    <source>
        <dbReference type="Pfam" id="PF13751"/>
    </source>
</evidence>
<proteinExistence type="predicted"/>
<dbReference type="InterPro" id="IPR008490">
    <property type="entry name" value="Transposase_InsH_N"/>
</dbReference>
<evidence type="ECO:0000313" key="5">
    <source>
        <dbReference type="Proteomes" id="UP000295302"/>
    </source>
</evidence>
<reference evidence="4 5" key="1">
    <citation type="submission" date="2019-03" db="EMBL/GenBank/DDBJ databases">
        <title>Draft genome sequences of novel Actinobacteria.</title>
        <authorList>
            <person name="Sahin N."/>
            <person name="Ay H."/>
            <person name="Saygin H."/>
        </authorList>
    </citation>
    <scope>NUCLEOTIDE SEQUENCE [LARGE SCALE GENOMIC DNA]</scope>
    <source>
        <strain evidence="4 5">CH32</strain>
    </source>
</reference>
<keyword evidence="5" id="KW-1185">Reference proteome</keyword>
<dbReference type="EMBL" id="SMKQ01000114">
    <property type="protein sequence ID" value="TDD43278.1"/>
    <property type="molecule type" value="Genomic_DNA"/>
</dbReference>
<evidence type="ECO:0000313" key="4">
    <source>
        <dbReference type="EMBL" id="TDD43278.1"/>
    </source>
</evidence>
<evidence type="ECO:0000256" key="1">
    <source>
        <dbReference type="SAM" id="MobiDB-lite"/>
    </source>
</evidence>
<feature type="domain" description="Transposase DDE" evidence="3">
    <location>
        <begin position="401"/>
        <end position="523"/>
    </location>
</feature>
<dbReference type="Pfam" id="PF05598">
    <property type="entry name" value="DUF772"/>
    <property type="match status" value="1"/>
</dbReference>
<dbReference type="AlphaFoldDB" id="A0A4R4YET4"/>
<name>A0A4R4YET4_9ACTN</name>
<protein>
    <submittedName>
        <fullName evidence="4">IS1182 family transposase</fullName>
    </submittedName>
</protein>
<feature type="region of interest" description="Disordered" evidence="1">
    <location>
        <begin position="266"/>
        <end position="291"/>
    </location>
</feature>
<dbReference type="OrthoDB" id="3544296at2"/>
<organism evidence="4 5">
    <name type="scientific">Nonomuraea terrae</name>
    <dbReference type="NCBI Taxonomy" id="2530383"/>
    <lineage>
        <taxon>Bacteria</taxon>
        <taxon>Bacillati</taxon>
        <taxon>Actinomycetota</taxon>
        <taxon>Actinomycetes</taxon>
        <taxon>Streptosporangiales</taxon>
        <taxon>Streptosporangiaceae</taxon>
        <taxon>Nonomuraea</taxon>
    </lineage>
</organism>
<dbReference type="InterPro" id="IPR047629">
    <property type="entry name" value="IS1182_transpos"/>
</dbReference>
<dbReference type="NCBIfam" id="NF033551">
    <property type="entry name" value="transpos_IS1182"/>
    <property type="match status" value="1"/>
</dbReference>
<dbReference type="PANTHER" id="PTHR35604:SF2">
    <property type="entry name" value="TRANSPOSASE INSH FOR INSERTION SEQUENCE ELEMENT IS5A-RELATED"/>
    <property type="match status" value="1"/>
</dbReference>
<feature type="domain" description="Transposase InsH N-terminal" evidence="2">
    <location>
        <begin position="22"/>
        <end position="113"/>
    </location>
</feature>
<comment type="caution">
    <text evidence="4">The sequence shown here is derived from an EMBL/GenBank/DDBJ whole genome shotgun (WGS) entry which is preliminary data.</text>
</comment>
<dbReference type="Proteomes" id="UP000295302">
    <property type="component" value="Unassembled WGS sequence"/>
</dbReference>
<feature type="compositionally biased region" description="Basic and acidic residues" evidence="1">
    <location>
        <begin position="282"/>
        <end position="291"/>
    </location>
</feature>
<dbReference type="Pfam" id="PF13751">
    <property type="entry name" value="DDE_Tnp_1_6"/>
    <property type="match status" value="1"/>
</dbReference>
<gene>
    <name evidence="4" type="ORF">E1286_29015</name>
</gene>
<dbReference type="InterPro" id="IPR025668">
    <property type="entry name" value="Tnp_DDE_dom"/>
</dbReference>